<protein>
    <submittedName>
        <fullName evidence="1">Uncharacterized protein</fullName>
    </submittedName>
</protein>
<sequence>MSTDPTRRLERHLDALTRHLDGLTTQVRRIADAMTTPTDDAPTTDDPARDCPACDAGIPHDAHCPTPETHNWGCGCPTDQAPPEPFGYEYRDALGILLSRAARGVLTADEGPLLRHQVEHLIRRLDQTAAGRATWKAKGEEMERDRDQHAVVLAEVLAVFSRAVVAGEMAFYQTESPIDPKQFERWRSVLAQTVERPWWEQLDEMRTRAEQAEAALVRVRAVAEGGMEMRDYVEREALLAALDGLAVDGG</sequence>
<dbReference type="AlphaFoldDB" id="A0A4U0NMW2"/>
<comment type="caution">
    <text evidence="1">The sequence shown here is derived from an EMBL/GenBank/DDBJ whole genome shotgun (WGS) entry which is preliminary data.</text>
</comment>
<dbReference type="EMBL" id="SUMB01000003">
    <property type="protein sequence ID" value="TJZ55593.1"/>
    <property type="molecule type" value="Genomic_DNA"/>
</dbReference>
<proteinExistence type="predicted"/>
<organism evidence="1 2">
    <name type="scientific">Streptomyces piniterrae</name>
    <dbReference type="NCBI Taxonomy" id="2571125"/>
    <lineage>
        <taxon>Bacteria</taxon>
        <taxon>Bacillati</taxon>
        <taxon>Actinomycetota</taxon>
        <taxon>Actinomycetes</taxon>
        <taxon>Kitasatosporales</taxon>
        <taxon>Streptomycetaceae</taxon>
        <taxon>Streptomyces</taxon>
    </lineage>
</organism>
<name>A0A4U0NMW2_9ACTN</name>
<dbReference type="RefSeq" id="WP_136739359.1">
    <property type="nucleotide sequence ID" value="NZ_SUMB01000003.1"/>
</dbReference>
<keyword evidence="2" id="KW-1185">Reference proteome</keyword>
<evidence type="ECO:0000313" key="1">
    <source>
        <dbReference type="EMBL" id="TJZ55593.1"/>
    </source>
</evidence>
<evidence type="ECO:0000313" key="2">
    <source>
        <dbReference type="Proteomes" id="UP000308697"/>
    </source>
</evidence>
<dbReference type="OrthoDB" id="72539at2"/>
<reference evidence="1 2" key="1">
    <citation type="submission" date="2019-04" db="EMBL/GenBank/DDBJ databases">
        <title>Streptomyces piniterrae sp. nov., a heliquinomycin-producing actinomycete isolated from rhizosphere soil of Pinus yunnanensis.</title>
        <authorList>
            <person name="Zhuang X."/>
            <person name="Zhao J."/>
        </authorList>
    </citation>
    <scope>NUCLEOTIDE SEQUENCE [LARGE SCALE GENOMIC DNA]</scope>
    <source>
        <strain evidence="2">jys28</strain>
    </source>
</reference>
<dbReference type="Proteomes" id="UP000308697">
    <property type="component" value="Unassembled WGS sequence"/>
</dbReference>
<gene>
    <name evidence="1" type="ORF">FCH28_09640</name>
</gene>
<accession>A0A4U0NMW2</accession>